<keyword evidence="1" id="KW-0175">Coiled coil</keyword>
<evidence type="ECO:0000313" key="3">
    <source>
        <dbReference type="EMBL" id="PWA88737.1"/>
    </source>
</evidence>
<organism evidence="3 4">
    <name type="scientific">Artemisia annua</name>
    <name type="common">Sweet wormwood</name>
    <dbReference type="NCBI Taxonomy" id="35608"/>
    <lineage>
        <taxon>Eukaryota</taxon>
        <taxon>Viridiplantae</taxon>
        <taxon>Streptophyta</taxon>
        <taxon>Embryophyta</taxon>
        <taxon>Tracheophyta</taxon>
        <taxon>Spermatophyta</taxon>
        <taxon>Magnoliopsida</taxon>
        <taxon>eudicotyledons</taxon>
        <taxon>Gunneridae</taxon>
        <taxon>Pentapetalae</taxon>
        <taxon>asterids</taxon>
        <taxon>campanulids</taxon>
        <taxon>Asterales</taxon>
        <taxon>Asteraceae</taxon>
        <taxon>Asteroideae</taxon>
        <taxon>Anthemideae</taxon>
        <taxon>Artemisiinae</taxon>
        <taxon>Artemisia</taxon>
    </lineage>
</organism>
<dbReference type="InterPro" id="IPR032009">
    <property type="entry name" value="SCAB_CC"/>
</dbReference>
<dbReference type="InterPro" id="IPR039640">
    <property type="entry name" value="SCAB"/>
</dbReference>
<dbReference type="GO" id="GO:0003779">
    <property type="term" value="F:actin binding"/>
    <property type="evidence" value="ECO:0007669"/>
    <property type="project" value="InterPro"/>
</dbReference>
<feature type="domain" description="Stomatal closure-related actin-binding protein coiled-coil" evidence="2">
    <location>
        <begin position="5"/>
        <end position="67"/>
    </location>
</feature>
<dbReference type="PANTHER" id="PTHR31172">
    <property type="entry name" value="STOMATAL CLOSURE-RELATED ACTIN-BINDING PROTEIN 1"/>
    <property type="match status" value="1"/>
</dbReference>
<gene>
    <name evidence="3" type="ORF">CTI12_AA118270</name>
</gene>
<keyword evidence="4" id="KW-1185">Reference proteome</keyword>
<proteinExistence type="predicted"/>
<evidence type="ECO:0000256" key="1">
    <source>
        <dbReference type="SAM" id="Coils"/>
    </source>
</evidence>
<dbReference type="PANTHER" id="PTHR31172:SF7">
    <property type="entry name" value="STOMATAL CLOSURE-RELATED ACTIN-BINDING PROTEIN 3"/>
    <property type="match status" value="1"/>
</dbReference>
<dbReference type="AlphaFoldDB" id="A0A2U1PSP9"/>
<sequence length="87" mass="10014">MQGFSFGFVEFEVPKAVQKAIKYALIEQERVSLASGKQEMEEMAEEIQQAIRIWLMHHPCKAFIKADPMALLQEGLMYVTMEMSRTS</sequence>
<evidence type="ECO:0000313" key="4">
    <source>
        <dbReference type="Proteomes" id="UP000245207"/>
    </source>
</evidence>
<dbReference type="GO" id="GO:0007015">
    <property type="term" value="P:actin filament organization"/>
    <property type="evidence" value="ECO:0007669"/>
    <property type="project" value="InterPro"/>
</dbReference>
<comment type="caution">
    <text evidence="3">The sequence shown here is derived from an EMBL/GenBank/DDBJ whole genome shotgun (WGS) entry which is preliminary data.</text>
</comment>
<dbReference type="STRING" id="35608.A0A2U1PSP9"/>
<dbReference type="Pfam" id="PF16712">
    <property type="entry name" value="SCAB_CC"/>
    <property type="match status" value="1"/>
</dbReference>
<accession>A0A2U1PSP9</accession>
<feature type="coiled-coil region" evidence="1">
    <location>
        <begin position="26"/>
        <end position="53"/>
    </location>
</feature>
<dbReference type="GO" id="GO:0010119">
    <property type="term" value="P:regulation of stomatal movement"/>
    <property type="evidence" value="ECO:0007669"/>
    <property type="project" value="InterPro"/>
</dbReference>
<protein>
    <submittedName>
        <fullName evidence="3">Myosin heavy chain-related protein</fullName>
    </submittedName>
</protein>
<reference evidence="3 4" key="1">
    <citation type="journal article" date="2018" name="Mol. Plant">
        <title>The genome of Artemisia annua provides insight into the evolution of Asteraceae family and artemisinin biosynthesis.</title>
        <authorList>
            <person name="Shen Q."/>
            <person name="Zhang L."/>
            <person name="Liao Z."/>
            <person name="Wang S."/>
            <person name="Yan T."/>
            <person name="Shi P."/>
            <person name="Liu M."/>
            <person name="Fu X."/>
            <person name="Pan Q."/>
            <person name="Wang Y."/>
            <person name="Lv Z."/>
            <person name="Lu X."/>
            <person name="Zhang F."/>
            <person name="Jiang W."/>
            <person name="Ma Y."/>
            <person name="Chen M."/>
            <person name="Hao X."/>
            <person name="Li L."/>
            <person name="Tang Y."/>
            <person name="Lv G."/>
            <person name="Zhou Y."/>
            <person name="Sun X."/>
            <person name="Brodelius P.E."/>
            <person name="Rose J.K.C."/>
            <person name="Tang K."/>
        </authorList>
    </citation>
    <scope>NUCLEOTIDE SEQUENCE [LARGE SCALE GENOMIC DNA]</scope>
    <source>
        <strain evidence="4">cv. Huhao1</strain>
        <tissue evidence="3">Leaf</tissue>
    </source>
</reference>
<dbReference type="Proteomes" id="UP000245207">
    <property type="component" value="Unassembled WGS sequence"/>
</dbReference>
<dbReference type="EMBL" id="PKPP01000784">
    <property type="protein sequence ID" value="PWA88737.1"/>
    <property type="molecule type" value="Genomic_DNA"/>
</dbReference>
<evidence type="ECO:0000259" key="2">
    <source>
        <dbReference type="Pfam" id="PF16712"/>
    </source>
</evidence>
<name>A0A2U1PSP9_ARTAN</name>